<feature type="compositionally biased region" description="Low complexity" evidence="1">
    <location>
        <begin position="8"/>
        <end position="20"/>
    </location>
</feature>
<evidence type="ECO:0000313" key="2">
    <source>
        <dbReference type="EMBL" id="KAG2261604.1"/>
    </source>
</evidence>
<reference evidence="2 3" key="1">
    <citation type="submission" date="2020-02" db="EMBL/GenBank/DDBJ databases">
        <authorList>
            <person name="Ma Q."/>
            <person name="Huang Y."/>
            <person name="Song X."/>
            <person name="Pei D."/>
        </authorList>
    </citation>
    <scope>NUCLEOTIDE SEQUENCE [LARGE SCALE GENOMIC DNA]</scope>
    <source>
        <strain evidence="2">Sxm20200214</strain>
        <tissue evidence="2">Leaf</tissue>
    </source>
</reference>
<name>A0A8X7Q0E0_BRACI</name>
<feature type="region of interest" description="Disordered" evidence="1">
    <location>
        <begin position="1"/>
        <end position="20"/>
    </location>
</feature>
<dbReference type="AlphaFoldDB" id="A0A8X7Q0E0"/>
<feature type="region of interest" description="Disordered" evidence="1">
    <location>
        <begin position="126"/>
        <end position="165"/>
    </location>
</feature>
<feature type="compositionally biased region" description="Polar residues" evidence="1">
    <location>
        <begin position="137"/>
        <end position="153"/>
    </location>
</feature>
<feature type="region of interest" description="Disordered" evidence="1">
    <location>
        <begin position="33"/>
        <end position="71"/>
    </location>
</feature>
<keyword evidence="3" id="KW-1185">Reference proteome</keyword>
<dbReference type="EMBL" id="JAAMPC010000014">
    <property type="protein sequence ID" value="KAG2261604.1"/>
    <property type="molecule type" value="Genomic_DNA"/>
</dbReference>
<evidence type="ECO:0000313" key="3">
    <source>
        <dbReference type="Proteomes" id="UP000886595"/>
    </source>
</evidence>
<gene>
    <name evidence="2" type="ORF">Bca52824_068683</name>
</gene>
<sequence>MELTVELSSPASSVFSSRTSVSSLSSVASTMEASIEASTARVDANISPNSGNVADVEPDEKQATTPDPRWPYLNRWSSNVLHDASAPATLEFVPLHSPTVVEAESGASLAETVKNDGQLDDLQIVAPLGDSGAPPTASASPLSVTHDQESSPIAATKLHHQQALN</sequence>
<evidence type="ECO:0000256" key="1">
    <source>
        <dbReference type="SAM" id="MobiDB-lite"/>
    </source>
</evidence>
<proteinExistence type="predicted"/>
<organism evidence="2 3">
    <name type="scientific">Brassica carinata</name>
    <name type="common">Ethiopian mustard</name>
    <name type="synonym">Abyssinian cabbage</name>
    <dbReference type="NCBI Taxonomy" id="52824"/>
    <lineage>
        <taxon>Eukaryota</taxon>
        <taxon>Viridiplantae</taxon>
        <taxon>Streptophyta</taxon>
        <taxon>Embryophyta</taxon>
        <taxon>Tracheophyta</taxon>
        <taxon>Spermatophyta</taxon>
        <taxon>Magnoliopsida</taxon>
        <taxon>eudicotyledons</taxon>
        <taxon>Gunneridae</taxon>
        <taxon>Pentapetalae</taxon>
        <taxon>rosids</taxon>
        <taxon>malvids</taxon>
        <taxon>Brassicales</taxon>
        <taxon>Brassicaceae</taxon>
        <taxon>Brassiceae</taxon>
        <taxon>Brassica</taxon>
    </lineage>
</organism>
<dbReference type="Proteomes" id="UP000886595">
    <property type="component" value="Unassembled WGS sequence"/>
</dbReference>
<protein>
    <submittedName>
        <fullName evidence="2">Uncharacterized protein</fullName>
    </submittedName>
</protein>
<accession>A0A8X7Q0E0</accession>
<comment type="caution">
    <text evidence="2">The sequence shown here is derived from an EMBL/GenBank/DDBJ whole genome shotgun (WGS) entry which is preliminary data.</text>
</comment>